<sequence>MLILNGQMNNKQAPILIQLESGKDYVVYSDAPYVGFGCVLVHDDKMHRWIVLLKDYDYTIKYH</sequence>
<organism evidence="1 2">
    <name type="scientific">Gossypium australe</name>
    <dbReference type="NCBI Taxonomy" id="47621"/>
    <lineage>
        <taxon>Eukaryota</taxon>
        <taxon>Viridiplantae</taxon>
        <taxon>Streptophyta</taxon>
        <taxon>Embryophyta</taxon>
        <taxon>Tracheophyta</taxon>
        <taxon>Spermatophyta</taxon>
        <taxon>Magnoliopsida</taxon>
        <taxon>eudicotyledons</taxon>
        <taxon>Gunneridae</taxon>
        <taxon>Pentapetalae</taxon>
        <taxon>rosids</taxon>
        <taxon>malvids</taxon>
        <taxon>Malvales</taxon>
        <taxon>Malvaceae</taxon>
        <taxon>Malvoideae</taxon>
        <taxon>Gossypium</taxon>
    </lineage>
</organism>
<protein>
    <submittedName>
        <fullName evidence="1">RNA-directed DNA polymerase-like protein</fullName>
    </submittedName>
</protein>
<keyword evidence="1" id="KW-0695">RNA-directed DNA polymerase</keyword>
<evidence type="ECO:0000313" key="1">
    <source>
        <dbReference type="EMBL" id="KAA3487998.1"/>
    </source>
</evidence>
<keyword evidence="1" id="KW-0548">Nucleotidyltransferase</keyword>
<evidence type="ECO:0000313" key="2">
    <source>
        <dbReference type="Proteomes" id="UP000325315"/>
    </source>
</evidence>
<dbReference type="GO" id="GO:0003964">
    <property type="term" value="F:RNA-directed DNA polymerase activity"/>
    <property type="evidence" value="ECO:0007669"/>
    <property type="project" value="UniProtKB-KW"/>
</dbReference>
<gene>
    <name evidence="1" type="ORF">EPI10_031786</name>
</gene>
<dbReference type="Proteomes" id="UP000325315">
    <property type="component" value="Unassembled WGS sequence"/>
</dbReference>
<proteinExistence type="predicted"/>
<keyword evidence="2" id="KW-1185">Reference proteome</keyword>
<dbReference type="OrthoDB" id="111931at2759"/>
<dbReference type="AlphaFoldDB" id="A0A5B6X2E0"/>
<name>A0A5B6X2E0_9ROSI</name>
<reference evidence="2" key="1">
    <citation type="journal article" date="2019" name="Plant Biotechnol. J.">
        <title>Genome sequencing of the Australian wild diploid species Gossypium australe highlights disease resistance and delayed gland morphogenesis.</title>
        <authorList>
            <person name="Cai Y."/>
            <person name="Cai X."/>
            <person name="Wang Q."/>
            <person name="Wang P."/>
            <person name="Zhang Y."/>
            <person name="Cai C."/>
            <person name="Xu Y."/>
            <person name="Wang K."/>
            <person name="Zhou Z."/>
            <person name="Wang C."/>
            <person name="Geng S."/>
            <person name="Li B."/>
            <person name="Dong Q."/>
            <person name="Hou Y."/>
            <person name="Wang H."/>
            <person name="Ai P."/>
            <person name="Liu Z."/>
            <person name="Yi F."/>
            <person name="Sun M."/>
            <person name="An G."/>
            <person name="Cheng J."/>
            <person name="Zhang Y."/>
            <person name="Shi Q."/>
            <person name="Xie Y."/>
            <person name="Shi X."/>
            <person name="Chang Y."/>
            <person name="Huang F."/>
            <person name="Chen Y."/>
            <person name="Hong S."/>
            <person name="Mi L."/>
            <person name="Sun Q."/>
            <person name="Zhang L."/>
            <person name="Zhou B."/>
            <person name="Peng R."/>
            <person name="Zhang X."/>
            <person name="Liu F."/>
        </authorList>
    </citation>
    <scope>NUCLEOTIDE SEQUENCE [LARGE SCALE GENOMIC DNA]</scope>
    <source>
        <strain evidence="2">cv. PA1801</strain>
    </source>
</reference>
<keyword evidence="1" id="KW-0808">Transferase</keyword>
<dbReference type="EMBL" id="SMMG02000001">
    <property type="protein sequence ID" value="KAA3487998.1"/>
    <property type="molecule type" value="Genomic_DNA"/>
</dbReference>
<comment type="caution">
    <text evidence="1">The sequence shown here is derived from an EMBL/GenBank/DDBJ whole genome shotgun (WGS) entry which is preliminary data.</text>
</comment>
<accession>A0A5B6X2E0</accession>